<evidence type="ECO:0000313" key="13">
    <source>
        <dbReference type="Proteomes" id="UP000053831"/>
    </source>
</evidence>
<evidence type="ECO:0000256" key="2">
    <source>
        <dbReference type="ARBA" id="ARBA00007813"/>
    </source>
</evidence>
<dbReference type="OrthoDB" id="205099at2759"/>
<dbReference type="Pfam" id="PF26204">
    <property type="entry name" value="Med14_fung"/>
    <property type="match status" value="1"/>
</dbReference>
<comment type="subunit">
    <text evidence="9">Component of the Mediator complex.</text>
</comment>
<keyword evidence="7 9" id="KW-0539">Nucleus</keyword>
<dbReference type="GO" id="GO:0006357">
    <property type="term" value="P:regulation of transcription by RNA polymerase II"/>
    <property type="evidence" value="ECO:0007669"/>
    <property type="project" value="InterPro"/>
</dbReference>
<comment type="caution">
    <text evidence="12">The sequence shown here is derived from an EMBL/GenBank/DDBJ whole genome shotgun (WGS) entry which is preliminary data.</text>
</comment>
<dbReference type="InterPro" id="IPR013947">
    <property type="entry name" value="Mediator_Med14"/>
</dbReference>
<keyword evidence="5 9" id="KW-0010">Activator</keyword>
<evidence type="ECO:0000259" key="11">
    <source>
        <dbReference type="Pfam" id="PF08638"/>
    </source>
</evidence>
<dbReference type="Pfam" id="PF08638">
    <property type="entry name" value="Med14"/>
    <property type="match status" value="1"/>
</dbReference>
<comment type="subcellular location">
    <subcellularLocation>
        <location evidence="1 9">Nucleus</location>
    </subcellularLocation>
</comment>
<dbReference type="PANTHER" id="PTHR12809">
    <property type="entry name" value="MEDIATOR COMPLEX SUBUNIT"/>
    <property type="match status" value="1"/>
</dbReference>
<dbReference type="AlphaFoldDB" id="A0A0M9VVL6"/>
<feature type="region of interest" description="Disordered" evidence="10">
    <location>
        <begin position="1"/>
        <end position="67"/>
    </location>
</feature>
<organism evidence="12 13">
    <name type="scientific">Escovopsis weberi</name>
    <dbReference type="NCBI Taxonomy" id="150374"/>
    <lineage>
        <taxon>Eukaryota</taxon>
        <taxon>Fungi</taxon>
        <taxon>Dikarya</taxon>
        <taxon>Ascomycota</taxon>
        <taxon>Pezizomycotina</taxon>
        <taxon>Sordariomycetes</taxon>
        <taxon>Hypocreomycetidae</taxon>
        <taxon>Hypocreales</taxon>
        <taxon>Hypocreaceae</taxon>
        <taxon>Escovopsis</taxon>
    </lineage>
</organism>
<keyword evidence="4 9" id="KW-0805">Transcription regulation</keyword>
<evidence type="ECO:0000313" key="12">
    <source>
        <dbReference type="EMBL" id="KOS21115.1"/>
    </source>
</evidence>
<dbReference type="STRING" id="150374.A0A0M9VVL6"/>
<dbReference type="EMBL" id="LGSR01000013">
    <property type="protein sequence ID" value="KOS21115.1"/>
    <property type="molecule type" value="Genomic_DNA"/>
</dbReference>
<sequence length="1115" mass="123557">MEKGGPDGARTDHPREAALNGTGGAKSIDRSRSAASQKGKVTPVSNEPGGVNGQDGGSRSRQQSADRSLRMNDLPDEIIHITQGFVPLQLFLTRLAQVTHNSIQDKMAELAKMPVPASATNGNSSHAVTAPDDASAENIRKKAALLHFAHDMHSKWVKALVIMEWSRKAAKVSKLIDLKFLLDQQRIVFDAALDHAINVKRDLTYARMPSPDLKTALQTLSTGTAPYMPDLQYIEPPPLTPDVQLKWINELNTLLSLRLNLEDYEKIPFHFRTYEISSGRVTFKVPGEFEVDLTIADEDFEKQFWFLDFRYAFAPAASSLPESLRGHLEGCVNDALAKDGLTGCYQFLHEFVLTSKINELKRQALQLSRSSWFGSLKVEPLNRALAVQYWTSRNQSTGLKSWILVAVHSRRKQDGRHDPKTSSRLVAKWYRDNKEVKDVELELDASHLSAETLLKTVIGRHIEHVLASIYDRLLTAPRFQKREAGMTLRISETDPGASALSVQVGCRGTVSLMIEHTTGVFSVKPNSKFSFHHELQLNNGKNPAEDGMNCLENVRCGIAEDELVRSATSMGWFVRKGVMSAEELRAKTKIRDWTRVIWLQRDGLGPSWFVVVILGLGGDEWWLLESHAGEPSNWPRFQSRLPLNKGYPDLAESFWTNLTLFTTGTITQAVDMRELYHRQIQSRTNDSLNLTLPQEVRLPSIEVALSELLPAIGVGDSDKETILPPSDGTEMQDTSEVLNLLNRDSETAPSKKQCWAHNNVTIRFQGVRNLVRPSPSEGTAGSNEMICITDAVIRVRRPSKFTTLNKTVDHDVSYCAQKGEFTLRMRRSATQPVIAALLPRIKAIDRFVNFLEAMHGPNGAITSESATLKRVTFNYCKPSVVQQGEEMPPSSRRWRVTMDLAKDDINIEMEPGNPHLRVIDLVKRMVNCEGGIGALMTWLPSSLPALDAINKIESQWDELEARGLGQFRFSMWTATSMHLAFTIFGPNGTDTASPTRLSLEAQIKIRRGEAWWNIWRPDKDAAGALPDDELAKALKPIWGGRGKDWLGLSTSAAGRLGDGVSNMLSAIDEAVRSLAPAPGAEVAKMGVGATAGPFPPRIGASGNGDYAPAPVVVLD</sequence>
<evidence type="ECO:0000256" key="9">
    <source>
        <dbReference type="RuleBase" id="RU365082"/>
    </source>
</evidence>
<feature type="compositionally biased region" description="Basic and acidic residues" evidence="10">
    <location>
        <begin position="1"/>
        <end position="16"/>
    </location>
</feature>
<evidence type="ECO:0000256" key="4">
    <source>
        <dbReference type="ARBA" id="ARBA00023015"/>
    </source>
</evidence>
<evidence type="ECO:0000256" key="7">
    <source>
        <dbReference type="ARBA" id="ARBA00023242"/>
    </source>
</evidence>
<evidence type="ECO:0000256" key="3">
    <source>
        <dbReference type="ARBA" id="ARBA00019619"/>
    </source>
</evidence>
<gene>
    <name evidence="12" type="ORF">ESCO_004242</name>
</gene>
<protein>
    <recommendedName>
        <fullName evidence="3 9">Mediator of RNA polymerase II transcription subunit 14</fullName>
    </recommendedName>
    <alternativeName>
        <fullName evidence="8 9">Mediator complex subunit 14</fullName>
    </alternativeName>
</protein>
<comment type="function">
    <text evidence="9">Component of the Mediator complex, a coactivator involved in the regulated transcription of nearly all RNA polymerase II-dependent genes. Mediator functions as a bridge to convey information from gene-specific regulatory proteins to the basal RNA polymerase II transcription machinery. Mediator is recruited to promoters by direct interactions with regulatory proteins and serves as a scaffold for the assembly of a functional preinitiation complex with RNA polymerase II and the general transcription factors.</text>
</comment>
<dbReference type="GO" id="GO:0016592">
    <property type="term" value="C:mediator complex"/>
    <property type="evidence" value="ECO:0007669"/>
    <property type="project" value="UniProtKB-UniRule"/>
</dbReference>
<dbReference type="Proteomes" id="UP000053831">
    <property type="component" value="Unassembled WGS sequence"/>
</dbReference>
<evidence type="ECO:0000256" key="5">
    <source>
        <dbReference type="ARBA" id="ARBA00023159"/>
    </source>
</evidence>
<reference evidence="12 13" key="1">
    <citation type="submission" date="2015-07" db="EMBL/GenBank/DDBJ databases">
        <title>The genome of the fungus Escovopsis weberi, a specialized disease agent of ant agriculture.</title>
        <authorList>
            <person name="de Man T.J."/>
            <person name="Stajich J.E."/>
            <person name="Kubicek C.P."/>
            <person name="Chenthamara K."/>
            <person name="Atanasova L."/>
            <person name="Druzhinina I.S."/>
            <person name="Birnbaum S."/>
            <person name="Barribeau S.M."/>
            <person name="Teiling C."/>
            <person name="Suen G."/>
            <person name="Currie C."/>
            <person name="Gerardo N.M."/>
        </authorList>
    </citation>
    <scope>NUCLEOTIDE SEQUENCE [LARGE SCALE GENOMIC DNA]</scope>
</reference>
<name>A0A0M9VVL6_ESCWE</name>
<dbReference type="PANTHER" id="PTHR12809:SF2">
    <property type="entry name" value="MEDIATOR OF RNA POLYMERASE II TRANSCRIPTION SUBUNIT 14"/>
    <property type="match status" value="1"/>
</dbReference>
<dbReference type="InterPro" id="IPR055122">
    <property type="entry name" value="Med14_N"/>
</dbReference>
<dbReference type="GO" id="GO:0003712">
    <property type="term" value="F:transcription coregulator activity"/>
    <property type="evidence" value="ECO:0007669"/>
    <property type="project" value="UniProtKB-UniRule"/>
</dbReference>
<comment type="similarity">
    <text evidence="2 9">Belongs to the Mediator complex subunit 14 family.</text>
</comment>
<keyword evidence="13" id="KW-1185">Reference proteome</keyword>
<evidence type="ECO:0000256" key="10">
    <source>
        <dbReference type="SAM" id="MobiDB-lite"/>
    </source>
</evidence>
<feature type="compositionally biased region" description="Polar residues" evidence="10">
    <location>
        <begin position="57"/>
        <end position="66"/>
    </location>
</feature>
<proteinExistence type="inferred from homology"/>
<dbReference type="GO" id="GO:0070847">
    <property type="term" value="C:core mediator complex"/>
    <property type="evidence" value="ECO:0007669"/>
    <property type="project" value="TreeGrafter"/>
</dbReference>
<evidence type="ECO:0000256" key="6">
    <source>
        <dbReference type="ARBA" id="ARBA00023163"/>
    </source>
</evidence>
<accession>A0A0M9VVL6</accession>
<keyword evidence="6 9" id="KW-0804">Transcription</keyword>
<evidence type="ECO:0000256" key="8">
    <source>
        <dbReference type="ARBA" id="ARBA00032007"/>
    </source>
</evidence>
<evidence type="ECO:0000256" key="1">
    <source>
        <dbReference type="ARBA" id="ARBA00004123"/>
    </source>
</evidence>
<feature type="domain" description="Mediator complex subunit MED14 N-terminal" evidence="11">
    <location>
        <begin position="85"/>
        <end position="297"/>
    </location>
</feature>